<name>A0A8E2EP77_9PEZI</name>
<dbReference type="Gene3D" id="3.40.50.1820">
    <property type="entry name" value="alpha/beta hydrolase"/>
    <property type="match status" value="1"/>
</dbReference>
<keyword evidence="2" id="KW-1185">Reference proteome</keyword>
<dbReference type="OrthoDB" id="2152029at2759"/>
<organism evidence="1 2">
    <name type="scientific">Glonium stellatum</name>
    <dbReference type="NCBI Taxonomy" id="574774"/>
    <lineage>
        <taxon>Eukaryota</taxon>
        <taxon>Fungi</taxon>
        <taxon>Dikarya</taxon>
        <taxon>Ascomycota</taxon>
        <taxon>Pezizomycotina</taxon>
        <taxon>Dothideomycetes</taxon>
        <taxon>Pleosporomycetidae</taxon>
        <taxon>Gloniales</taxon>
        <taxon>Gloniaceae</taxon>
        <taxon>Glonium</taxon>
    </lineage>
</organism>
<protein>
    <submittedName>
        <fullName evidence="1">Uncharacterized protein</fullName>
    </submittedName>
</protein>
<dbReference type="InterPro" id="IPR029058">
    <property type="entry name" value="AB_hydrolase_fold"/>
</dbReference>
<sequence>MPPTPKTLCTSIVTADPDMRPTIRGTWYPSCLNTNVFKDLVLHFHGNGYTIEDARTSGCGFGASIALKHASVGYVFCPHYQLSQFPAALQDALTYYDYLIFNLATPPSKIIH</sequence>
<gene>
    <name evidence="1" type="ORF">AOQ84DRAFT_369293</name>
</gene>
<proteinExistence type="predicted"/>
<evidence type="ECO:0000313" key="2">
    <source>
        <dbReference type="Proteomes" id="UP000250140"/>
    </source>
</evidence>
<dbReference type="Proteomes" id="UP000250140">
    <property type="component" value="Unassembled WGS sequence"/>
</dbReference>
<reference evidence="1 2" key="1">
    <citation type="journal article" date="2016" name="Nat. Commun.">
        <title>Ectomycorrhizal ecology is imprinted in the genome of the dominant symbiotic fungus Cenococcum geophilum.</title>
        <authorList>
            <consortium name="DOE Joint Genome Institute"/>
            <person name="Peter M."/>
            <person name="Kohler A."/>
            <person name="Ohm R.A."/>
            <person name="Kuo A."/>
            <person name="Krutzmann J."/>
            <person name="Morin E."/>
            <person name="Arend M."/>
            <person name="Barry K.W."/>
            <person name="Binder M."/>
            <person name="Choi C."/>
            <person name="Clum A."/>
            <person name="Copeland A."/>
            <person name="Grisel N."/>
            <person name="Haridas S."/>
            <person name="Kipfer T."/>
            <person name="LaButti K."/>
            <person name="Lindquist E."/>
            <person name="Lipzen A."/>
            <person name="Maire R."/>
            <person name="Meier B."/>
            <person name="Mihaltcheva S."/>
            <person name="Molinier V."/>
            <person name="Murat C."/>
            <person name="Poggeler S."/>
            <person name="Quandt C.A."/>
            <person name="Sperisen C."/>
            <person name="Tritt A."/>
            <person name="Tisserant E."/>
            <person name="Crous P.W."/>
            <person name="Henrissat B."/>
            <person name="Nehls U."/>
            <person name="Egli S."/>
            <person name="Spatafora J.W."/>
            <person name="Grigoriev I.V."/>
            <person name="Martin F.M."/>
        </authorList>
    </citation>
    <scope>NUCLEOTIDE SEQUENCE [LARGE SCALE GENOMIC DNA]</scope>
    <source>
        <strain evidence="1 2">CBS 207.34</strain>
    </source>
</reference>
<evidence type="ECO:0000313" key="1">
    <source>
        <dbReference type="EMBL" id="OCL02367.1"/>
    </source>
</evidence>
<dbReference type="EMBL" id="KV750966">
    <property type="protein sequence ID" value="OCL02367.1"/>
    <property type="molecule type" value="Genomic_DNA"/>
</dbReference>
<dbReference type="AlphaFoldDB" id="A0A8E2EP77"/>
<accession>A0A8E2EP77</accession>
<dbReference type="SUPFAM" id="SSF53474">
    <property type="entry name" value="alpha/beta-Hydrolases"/>
    <property type="match status" value="1"/>
</dbReference>